<evidence type="ECO:0000256" key="1">
    <source>
        <dbReference type="SAM" id="MobiDB-lite"/>
    </source>
</evidence>
<dbReference type="Proteomes" id="UP001209746">
    <property type="component" value="Unassembled WGS sequence"/>
</dbReference>
<reference evidence="3" key="1">
    <citation type="submission" date="2023-02" db="EMBL/GenBank/DDBJ databases">
        <title>Enrichment on poylsaccharides allowed isolation of novel metabolic and taxonomic groups of Haloarchaea.</title>
        <authorList>
            <person name="Sorokin D.Y."/>
            <person name="Elcheninov A.G."/>
            <person name="Khizhniak T.V."/>
            <person name="Kolganova T.V."/>
            <person name="Kublanov I.V."/>
        </authorList>
    </citation>
    <scope>NUCLEOTIDE SEQUENCE</scope>
    <source>
        <strain evidence="2 4">HArc-curdl5-1</strain>
        <strain evidence="3">HArc-curdl7</strain>
    </source>
</reference>
<evidence type="ECO:0000313" key="3">
    <source>
        <dbReference type="EMBL" id="MCU4727933.1"/>
    </source>
</evidence>
<organism evidence="3 5">
    <name type="scientific">Halapricum hydrolyticum</name>
    <dbReference type="NCBI Taxonomy" id="2979991"/>
    <lineage>
        <taxon>Archaea</taxon>
        <taxon>Methanobacteriati</taxon>
        <taxon>Methanobacteriota</taxon>
        <taxon>Stenosarchaea group</taxon>
        <taxon>Halobacteria</taxon>
        <taxon>Halobacteriales</taxon>
        <taxon>Haloarculaceae</taxon>
        <taxon>Halapricum</taxon>
    </lineage>
</organism>
<evidence type="ECO:0000313" key="4">
    <source>
        <dbReference type="Proteomes" id="UP001208186"/>
    </source>
</evidence>
<accession>A0AAE3IC71</accession>
<protein>
    <recommendedName>
        <fullName evidence="6">DUF1102 domain-containing protein</fullName>
    </recommendedName>
</protein>
<dbReference type="AlphaFoldDB" id="A0AAE3IC71"/>
<gene>
    <name evidence="3" type="ORF">OB914_13305</name>
    <name evidence="2" type="ORF">OB916_13190</name>
</gene>
<proteinExistence type="predicted"/>
<evidence type="ECO:0000313" key="5">
    <source>
        <dbReference type="Proteomes" id="UP001209746"/>
    </source>
</evidence>
<sequence>MIEFEFPSLAERELDDPNPQKPQGLGTDSVYRFSSDVNGSEGLFIIQNQGTQPVDVYSTQENTNNLPDVDIFDIETGDILTESDPYRSLDVGKAIALGIQVDTYGVDVKDDAYQVALIINAVASDQ</sequence>
<feature type="region of interest" description="Disordered" evidence="1">
    <location>
        <begin position="1"/>
        <end position="29"/>
    </location>
</feature>
<evidence type="ECO:0000313" key="2">
    <source>
        <dbReference type="EMBL" id="MCU4719004.1"/>
    </source>
</evidence>
<name>A0AAE3IC71_9EURY</name>
<evidence type="ECO:0008006" key="6">
    <source>
        <dbReference type="Google" id="ProtNLM"/>
    </source>
</evidence>
<dbReference type="Proteomes" id="UP001208186">
    <property type="component" value="Unassembled WGS sequence"/>
</dbReference>
<dbReference type="EMBL" id="JAOPKC010000018">
    <property type="protein sequence ID" value="MCU4719004.1"/>
    <property type="molecule type" value="Genomic_DNA"/>
</dbReference>
<comment type="caution">
    <text evidence="3">The sequence shown here is derived from an EMBL/GenBank/DDBJ whole genome shotgun (WGS) entry which is preliminary data.</text>
</comment>
<keyword evidence="4" id="KW-1185">Reference proteome</keyword>
<dbReference type="RefSeq" id="WP_315909757.1">
    <property type="nucleotide sequence ID" value="NZ_JAOPKC010000018.1"/>
</dbReference>
<dbReference type="EMBL" id="JAOPKD010000016">
    <property type="protein sequence ID" value="MCU4727933.1"/>
    <property type="molecule type" value="Genomic_DNA"/>
</dbReference>